<dbReference type="EMBL" id="JARHTQ010000034">
    <property type="protein sequence ID" value="MDF2260413.1"/>
    <property type="molecule type" value="Genomic_DNA"/>
</dbReference>
<evidence type="ECO:0000313" key="2">
    <source>
        <dbReference type="EMBL" id="MDF2260413.1"/>
    </source>
</evidence>
<protein>
    <submittedName>
        <fullName evidence="2">Uncharacterized protein</fullName>
    </submittedName>
</protein>
<sequence length="104" mass="11198">MRYRQGRGRPGVDRLTRVVVHLGSFSHQDVLWASRQGGVHLLARRQLQRWADGATLDDLGLSGRRLLAGARRPAGRGARLGTAGAGGHPDAHVPGSGRRDCFPS</sequence>
<feature type="compositionally biased region" description="Low complexity" evidence="1">
    <location>
        <begin position="71"/>
        <end position="82"/>
    </location>
</feature>
<proteinExistence type="predicted"/>
<dbReference type="Proteomes" id="UP001220022">
    <property type="component" value="Unassembled WGS sequence"/>
</dbReference>
<keyword evidence="3" id="KW-1185">Reference proteome</keyword>
<gene>
    <name evidence="2" type="ORF">P2L57_33305</name>
</gene>
<comment type="caution">
    <text evidence="2">The sequence shown here is derived from an EMBL/GenBank/DDBJ whole genome shotgun (WGS) entry which is preliminary data.</text>
</comment>
<organism evidence="2 3">
    <name type="scientific">Streptantibioticus ferralitis</name>
    <dbReference type="NCBI Taxonomy" id="236510"/>
    <lineage>
        <taxon>Bacteria</taxon>
        <taxon>Bacillati</taxon>
        <taxon>Actinomycetota</taxon>
        <taxon>Actinomycetes</taxon>
        <taxon>Kitasatosporales</taxon>
        <taxon>Streptomycetaceae</taxon>
        <taxon>Streptantibioticus</taxon>
    </lineage>
</organism>
<evidence type="ECO:0000256" key="1">
    <source>
        <dbReference type="SAM" id="MobiDB-lite"/>
    </source>
</evidence>
<feature type="region of interest" description="Disordered" evidence="1">
    <location>
        <begin position="71"/>
        <end position="104"/>
    </location>
</feature>
<evidence type="ECO:0000313" key="3">
    <source>
        <dbReference type="Proteomes" id="UP001220022"/>
    </source>
</evidence>
<dbReference type="RefSeq" id="WP_275820998.1">
    <property type="nucleotide sequence ID" value="NZ_BAAANM010000033.1"/>
</dbReference>
<name>A0ABT5Z9M1_9ACTN</name>
<reference evidence="2 3" key="1">
    <citation type="submission" date="2023-03" db="EMBL/GenBank/DDBJ databases">
        <title>Draft genome sequence of type strain Streptomyces ferralitis JCM 14344.</title>
        <authorList>
            <person name="Klaysubun C."/>
            <person name="Duangmal K."/>
        </authorList>
    </citation>
    <scope>NUCLEOTIDE SEQUENCE [LARGE SCALE GENOMIC DNA]</scope>
    <source>
        <strain evidence="2 3">JCM 14344</strain>
    </source>
</reference>
<accession>A0ABT5Z9M1</accession>